<keyword evidence="6" id="KW-1185">Reference proteome</keyword>
<accession>A0A2G9TA34</accession>
<dbReference type="OrthoDB" id="5854161at2759"/>
<dbReference type="InterPro" id="IPR000306">
    <property type="entry name" value="Znf_FYVE"/>
</dbReference>
<feature type="domain" description="FYVE zinc finger" evidence="4">
    <location>
        <begin position="3"/>
        <end position="65"/>
    </location>
</feature>
<dbReference type="AlphaFoldDB" id="A0A2G9TA34"/>
<keyword evidence="1" id="KW-0479">Metal-binding</keyword>
<dbReference type="Gene3D" id="3.30.40.10">
    <property type="entry name" value="Zinc/RING finger domain, C3HC4 (zinc finger)"/>
    <property type="match status" value="1"/>
</dbReference>
<dbReference type="EMBL" id="KZ392976">
    <property type="protein sequence ID" value="PIO54738.1"/>
    <property type="molecule type" value="Genomic_DNA"/>
</dbReference>
<sequence length="142" mass="15575">FEREIVPWSADSESLHCTRCAAKFSIARRRHHCRLCGRIEFARFLMAIFSGKLTNPALAAEMLSNDAVPTTAEASPSHSRRLLEMTQKTTGKVISFIEGAVSKIQTTDGSEVSLGSLLQQVDQRRLGNPSLLLSARADVVTC</sequence>
<dbReference type="GO" id="GO:0008270">
    <property type="term" value="F:zinc ion binding"/>
    <property type="evidence" value="ECO:0007669"/>
    <property type="project" value="UniProtKB-KW"/>
</dbReference>
<dbReference type="Pfam" id="PF01363">
    <property type="entry name" value="FYVE"/>
    <property type="match status" value="1"/>
</dbReference>
<dbReference type="SMART" id="SM00064">
    <property type="entry name" value="FYVE"/>
    <property type="match status" value="1"/>
</dbReference>
<protein>
    <recommendedName>
        <fullName evidence="4">FYVE zinc finger domain-containing protein</fullName>
    </recommendedName>
</protein>
<evidence type="ECO:0000313" key="6">
    <source>
        <dbReference type="Proteomes" id="UP000230423"/>
    </source>
</evidence>
<evidence type="ECO:0000256" key="2">
    <source>
        <dbReference type="ARBA" id="ARBA00022771"/>
    </source>
</evidence>
<dbReference type="InterPro" id="IPR011011">
    <property type="entry name" value="Znf_FYVE_PHD"/>
</dbReference>
<dbReference type="PANTHER" id="PTHR23164">
    <property type="entry name" value="EARLY ENDOSOME ANTIGEN 1"/>
    <property type="match status" value="1"/>
</dbReference>
<gene>
    <name evidence="5" type="ORF">TELCIR_23891</name>
</gene>
<dbReference type="InterPro" id="IPR013083">
    <property type="entry name" value="Znf_RING/FYVE/PHD"/>
</dbReference>
<keyword evidence="2" id="KW-0863">Zinc-finger</keyword>
<evidence type="ECO:0000313" key="5">
    <source>
        <dbReference type="EMBL" id="PIO54738.1"/>
    </source>
</evidence>
<feature type="non-terminal residue" evidence="5">
    <location>
        <position position="1"/>
    </location>
</feature>
<organism evidence="5 6">
    <name type="scientific">Teladorsagia circumcincta</name>
    <name type="common">Brown stomach worm</name>
    <name type="synonym">Ostertagia circumcincta</name>
    <dbReference type="NCBI Taxonomy" id="45464"/>
    <lineage>
        <taxon>Eukaryota</taxon>
        <taxon>Metazoa</taxon>
        <taxon>Ecdysozoa</taxon>
        <taxon>Nematoda</taxon>
        <taxon>Chromadorea</taxon>
        <taxon>Rhabditida</taxon>
        <taxon>Rhabditina</taxon>
        <taxon>Rhabditomorpha</taxon>
        <taxon>Strongyloidea</taxon>
        <taxon>Trichostrongylidae</taxon>
        <taxon>Teladorsagia</taxon>
    </lineage>
</organism>
<evidence type="ECO:0000256" key="3">
    <source>
        <dbReference type="ARBA" id="ARBA00022833"/>
    </source>
</evidence>
<keyword evidence="3" id="KW-0862">Zinc</keyword>
<proteinExistence type="predicted"/>
<name>A0A2G9TA34_TELCI</name>
<dbReference type="Proteomes" id="UP000230423">
    <property type="component" value="Unassembled WGS sequence"/>
</dbReference>
<dbReference type="PANTHER" id="PTHR23164:SF30">
    <property type="entry name" value="EARLY ENDOSOME ANTIGEN 1"/>
    <property type="match status" value="1"/>
</dbReference>
<reference evidence="5 6" key="1">
    <citation type="submission" date="2015-09" db="EMBL/GenBank/DDBJ databases">
        <title>Draft genome of the parasitic nematode Teladorsagia circumcincta isolate WARC Sus (inbred).</title>
        <authorList>
            <person name="Mitreva M."/>
        </authorList>
    </citation>
    <scope>NUCLEOTIDE SEQUENCE [LARGE SCALE GENOMIC DNA]</scope>
    <source>
        <strain evidence="5 6">S</strain>
    </source>
</reference>
<dbReference type="SUPFAM" id="SSF57903">
    <property type="entry name" value="FYVE/PHD zinc finger"/>
    <property type="match status" value="1"/>
</dbReference>
<evidence type="ECO:0000259" key="4">
    <source>
        <dbReference type="SMART" id="SM00064"/>
    </source>
</evidence>
<evidence type="ECO:0000256" key="1">
    <source>
        <dbReference type="ARBA" id="ARBA00022723"/>
    </source>
</evidence>